<dbReference type="GeneID" id="18563663"/>
<reference evidence="1 2" key="1">
    <citation type="submission" date="2011-09" db="EMBL/GenBank/DDBJ databases">
        <authorList>
            <person name="Pope W.H."/>
            <person name="Pedulla M.L."/>
            <person name="Ford M.E."/>
            <person name="Peebles C.L."/>
            <person name="Hatfull G.H."/>
            <person name="Hendrix R.W."/>
        </authorList>
    </citation>
    <scope>NUCLEOTIDE SEQUENCE [LARGE SCALE GENOMIC DNA]</scope>
    <source>
        <strain evidence="1">G</strain>
    </source>
</reference>
<dbReference type="KEGG" id="vg:18563663"/>
<sequence length="212" mass="25058">MYDFEGIEINITEDDKRVLILEEIRELSSKIKTKQSQINAYGKLFHNITVIVYLKDSQYFAFRLCLNESMEISNVTITENHALMVGKIDQMIRLSKIVDMMYVYQNEEMNEKLDIIRCLSEKCPICSSEVLKNRFGLNHARKCINGCYTTEYRENIKLLKIDVQLFDEADDVFFIKHGKTTLQDRINIINNLYSEILFWKENDRYLAKILVK</sequence>
<organism evidence="1 2">
    <name type="scientific">Bacillus phage G</name>
    <dbReference type="NCBI Taxonomy" id="2884420"/>
    <lineage>
        <taxon>Viruses</taxon>
        <taxon>Duplodnaviria</taxon>
        <taxon>Heunggongvirae</taxon>
        <taxon>Uroviricota</taxon>
        <taxon>Caudoviricetes</taxon>
        <taxon>Donellivirus</taxon>
        <taxon>Donellivirus gee</taxon>
    </lineage>
</organism>
<protein>
    <submittedName>
        <fullName evidence="1">Gp449</fullName>
    </submittedName>
</protein>
<evidence type="ECO:0000313" key="2">
    <source>
        <dbReference type="Proteomes" id="UP000009273"/>
    </source>
</evidence>
<evidence type="ECO:0000313" key="1">
    <source>
        <dbReference type="EMBL" id="AEO93707.1"/>
    </source>
</evidence>
<keyword evidence="2" id="KW-1185">Reference proteome</keyword>
<dbReference type="Proteomes" id="UP000009273">
    <property type="component" value="Segment"/>
</dbReference>
<accession>G3MAJ0</accession>
<proteinExistence type="predicted"/>
<dbReference type="RefSeq" id="YP_009015752.1">
    <property type="nucleotide sequence ID" value="NC_023719.1"/>
</dbReference>
<gene>
    <name evidence="1" type="primary">449</name>
    <name evidence="1" type="ORF">G_449</name>
</gene>
<name>G3MAJ0_9CAUD</name>
<dbReference type="EMBL" id="JN638751">
    <property type="protein sequence ID" value="AEO93707.1"/>
    <property type="molecule type" value="Genomic_DNA"/>
</dbReference>